<sequence>MSVTDQDRQNEQQRVEGVISEIKNRIDDLKEHVNVVSEDIIGIRKHFWDDVTVNFEDAIEAVETYASIKQQAEVLSERERIHRHAQNQLRTLQRLLHSPYFGRIDFQEELESKPEAIYLGIASLLDKNDEEFLVYDWRAPISSLYYDYSPGPAEYNTPSGVVDGEITCKRQYIIRDGKLLHLFDTGVTIGDELLQEVLGKQANSQMKSIVATIQRDQNRIIRNERSRLVIVSGAAGSGKTSAALQRIAYLLYRYRKTLTAEQIVLFSPNSLFNSYVSTVLPELGEENMQQTTFQEYAEHRLGDDFRLENPLEQMEYVLTASDQSGYEARLEGIRFKSSALFLQAMDKYANSLKQSGIMFRPVIFRNHTLISAAQIHELFYSLDTKLPIPNRMVLVAKSLLAELKKMEQRERSKPWVEDEMELLDRDAYVAAYQSLRRKKQFREDTFDDYEREQELLATWIVKKQFQPLRDFIRELQFIDTRAIYHQLFLSPDLLGTLLPNTLQHDVTDNWPAVCEQTAERLEQQFLACEDIPPYLYLQERLEGKQTNNLVRHVFLDEAQDYSAFQFALIKSLFPRAKMTVLGDWNQAIYAHAYHQDSFDAITSLFEPDEAETFVLTKSYRSTYPIVLFTRQLLRDGNTIEPFMRAGRLPTITKVTAPQAHADQIEARIRELTDRGHQTIAVITKTLDEAQVVHDALQERLPIRLIKPATLSFEKGVLIIPAYLAKGVEFDAVVLYDASATCYGEESERKLFYTACTRAMHELHLYYSGEKSPFLEDISPECYELFG</sequence>
<dbReference type="NCBIfam" id="NF041464">
    <property type="entry name" value="HelD_BACSU"/>
    <property type="match status" value="1"/>
</dbReference>
<dbReference type="GO" id="GO:0043138">
    <property type="term" value="F:3'-5' DNA helicase activity"/>
    <property type="evidence" value="ECO:0007669"/>
    <property type="project" value="TreeGrafter"/>
</dbReference>
<gene>
    <name evidence="7" type="ORF">C7R93_25325</name>
</gene>
<comment type="caution">
    <text evidence="7">The sequence shown here is derived from an EMBL/GenBank/DDBJ whole genome shotgun (WGS) entry which is preliminary data.</text>
</comment>
<dbReference type="PANTHER" id="PTHR11070:SF17">
    <property type="entry name" value="DNA HELICASE IV"/>
    <property type="match status" value="1"/>
</dbReference>
<evidence type="ECO:0000313" key="8">
    <source>
        <dbReference type="Proteomes" id="UP000240419"/>
    </source>
</evidence>
<dbReference type="InterPro" id="IPR027417">
    <property type="entry name" value="P-loop_NTPase"/>
</dbReference>
<dbReference type="InterPro" id="IPR048228">
    <property type="entry name" value="HelD_bacillota"/>
</dbReference>
<accession>A0A2P7UMQ0</accession>
<dbReference type="EMBL" id="PXZM01000045">
    <property type="protein sequence ID" value="PSJ88284.1"/>
    <property type="molecule type" value="Genomic_DNA"/>
</dbReference>
<dbReference type="GO" id="GO:0005829">
    <property type="term" value="C:cytosol"/>
    <property type="evidence" value="ECO:0007669"/>
    <property type="project" value="TreeGrafter"/>
</dbReference>
<dbReference type="PROSITE" id="PS51198">
    <property type="entry name" value="UVRD_HELICASE_ATP_BIND"/>
    <property type="match status" value="1"/>
</dbReference>
<keyword evidence="3 5" id="KW-0347">Helicase</keyword>
<dbReference type="SUPFAM" id="SSF52540">
    <property type="entry name" value="P-loop containing nucleoside triphosphate hydrolases"/>
    <property type="match status" value="1"/>
</dbReference>
<organism evidence="7 8">
    <name type="scientific">Brevibacillus fortis</name>
    <dbReference type="NCBI Taxonomy" id="2126352"/>
    <lineage>
        <taxon>Bacteria</taxon>
        <taxon>Bacillati</taxon>
        <taxon>Bacillota</taxon>
        <taxon>Bacilli</taxon>
        <taxon>Bacillales</taxon>
        <taxon>Paenibacillaceae</taxon>
        <taxon>Brevibacillus</taxon>
    </lineage>
</organism>
<evidence type="ECO:0000256" key="5">
    <source>
        <dbReference type="PROSITE-ProRule" id="PRU00560"/>
    </source>
</evidence>
<dbReference type="GO" id="GO:0000725">
    <property type="term" value="P:recombinational repair"/>
    <property type="evidence" value="ECO:0007669"/>
    <property type="project" value="TreeGrafter"/>
</dbReference>
<dbReference type="InterPro" id="IPR027785">
    <property type="entry name" value="UvrD-like_helicase_C"/>
</dbReference>
<reference evidence="7 8" key="1">
    <citation type="submission" date="2018-03" db="EMBL/GenBank/DDBJ databases">
        <title>Brevisbacillus phylogenomics.</title>
        <authorList>
            <person name="Dunlap C."/>
        </authorList>
    </citation>
    <scope>NUCLEOTIDE SEQUENCE [LARGE SCALE GENOMIC DNA]</scope>
    <source>
        <strain evidence="7 8">NRRL NRS-1210</strain>
    </source>
</reference>
<protein>
    <submittedName>
        <fullName evidence="7">Helicase</fullName>
    </submittedName>
</protein>
<evidence type="ECO:0000256" key="3">
    <source>
        <dbReference type="ARBA" id="ARBA00022806"/>
    </source>
</evidence>
<feature type="domain" description="UvrD-like helicase ATP-binding" evidence="6">
    <location>
        <begin position="212"/>
        <end position="622"/>
    </location>
</feature>
<keyword evidence="2 5" id="KW-0378">Hydrolase</keyword>
<dbReference type="Gene3D" id="3.40.50.300">
    <property type="entry name" value="P-loop containing nucleotide triphosphate hydrolases"/>
    <property type="match status" value="3"/>
</dbReference>
<evidence type="ECO:0000256" key="2">
    <source>
        <dbReference type="ARBA" id="ARBA00022801"/>
    </source>
</evidence>
<dbReference type="RefSeq" id="WP_106841386.1">
    <property type="nucleotide sequence ID" value="NZ_JBCNIW010000031.1"/>
</dbReference>
<dbReference type="GO" id="GO:0016787">
    <property type="term" value="F:hydrolase activity"/>
    <property type="evidence" value="ECO:0007669"/>
    <property type="project" value="UniProtKB-UniRule"/>
</dbReference>
<evidence type="ECO:0000259" key="6">
    <source>
        <dbReference type="PROSITE" id="PS51198"/>
    </source>
</evidence>
<dbReference type="Proteomes" id="UP000240419">
    <property type="component" value="Unassembled WGS sequence"/>
</dbReference>
<dbReference type="InterPro" id="IPR014016">
    <property type="entry name" value="UvrD-like_ATP-bd"/>
</dbReference>
<keyword evidence="8" id="KW-1185">Reference proteome</keyword>
<dbReference type="PANTHER" id="PTHR11070">
    <property type="entry name" value="UVRD / RECB / PCRA DNA HELICASE FAMILY MEMBER"/>
    <property type="match status" value="1"/>
</dbReference>
<evidence type="ECO:0000256" key="1">
    <source>
        <dbReference type="ARBA" id="ARBA00022741"/>
    </source>
</evidence>
<name>A0A2P7UMQ0_9BACL</name>
<proteinExistence type="predicted"/>
<dbReference type="AlphaFoldDB" id="A0A2P7UMQ0"/>
<feature type="binding site" evidence="5">
    <location>
        <begin position="233"/>
        <end position="240"/>
    </location>
    <ligand>
        <name>ATP</name>
        <dbReference type="ChEBI" id="CHEBI:30616"/>
    </ligand>
</feature>
<dbReference type="GO" id="GO:0003677">
    <property type="term" value="F:DNA binding"/>
    <property type="evidence" value="ECO:0007669"/>
    <property type="project" value="InterPro"/>
</dbReference>
<keyword evidence="4 5" id="KW-0067">ATP-binding</keyword>
<dbReference type="Pfam" id="PF00580">
    <property type="entry name" value="UvrD-helicase"/>
    <property type="match status" value="1"/>
</dbReference>
<dbReference type="GO" id="GO:0005524">
    <property type="term" value="F:ATP binding"/>
    <property type="evidence" value="ECO:0007669"/>
    <property type="project" value="UniProtKB-UniRule"/>
</dbReference>
<evidence type="ECO:0000313" key="7">
    <source>
        <dbReference type="EMBL" id="PSJ88284.1"/>
    </source>
</evidence>
<dbReference type="Pfam" id="PF13538">
    <property type="entry name" value="UvrD_C_2"/>
    <property type="match status" value="1"/>
</dbReference>
<dbReference type="OrthoDB" id="9787585at2"/>
<dbReference type="InterPro" id="IPR000212">
    <property type="entry name" value="DNA_helicase_UvrD/REP"/>
</dbReference>
<keyword evidence="1 5" id="KW-0547">Nucleotide-binding</keyword>
<evidence type="ECO:0000256" key="4">
    <source>
        <dbReference type="ARBA" id="ARBA00022840"/>
    </source>
</evidence>